<dbReference type="Pfam" id="PF13476">
    <property type="entry name" value="AAA_23"/>
    <property type="match status" value="1"/>
</dbReference>
<keyword evidence="3" id="KW-1185">Reference proteome</keyword>
<dbReference type="EMBL" id="BMAR01000006">
    <property type="protein sequence ID" value="GFR43835.1"/>
    <property type="molecule type" value="Genomic_DNA"/>
</dbReference>
<protein>
    <recommendedName>
        <fullName evidence="1">Rad50/SbcC-type AAA domain-containing protein</fullName>
    </recommendedName>
</protein>
<organism evidence="2 3">
    <name type="scientific">Astrephomene gubernaculifera</name>
    <dbReference type="NCBI Taxonomy" id="47775"/>
    <lineage>
        <taxon>Eukaryota</taxon>
        <taxon>Viridiplantae</taxon>
        <taxon>Chlorophyta</taxon>
        <taxon>core chlorophytes</taxon>
        <taxon>Chlorophyceae</taxon>
        <taxon>CS clade</taxon>
        <taxon>Chlamydomonadales</taxon>
        <taxon>Astrephomenaceae</taxon>
        <taxon>Astrephomene</taxon>
    </lineage>
</organism>
<name>A0AAD3HKL8_9CHLO</name>
<reference evidence="2 3" key="1">
    <citation type="journal article" date="2021" name="Sci. Rep.">
        <title>Genome sequencing of the multicellular alga Astrephomene provides insights into convergent evolution of germ-soma differentiation.</title>
        <authorList>
            <person name="Yamashita S."/>
            <person name="Yamamoto K."/>
            <person name="Matsuzaki R."/>
            <person name="Suzuki S."/>
            <person name="Yamaguchi H."/>
            <person name="Hirooka S."/>
            <person name="Minakuchi Y."/>
            <person name="Miyagishima S."/>
            <person name="Kawachi M."/>
            <person name="Toyoda A."/>
            <person name="Nozaki H."/>
        </authorList>
    </citation>
    <scope>NUCLEOTIDE SEQUENCE [LARGE SCALE GENOMIC DNA]</scope>
    <source>
        <strain evidence="2 3">NIES-4017</strain>
    </source>
</reference>
<dbReference type="Proteomes" id="UP001054857">
    <property type="component" value="Unassembled WGS sequence"/>
</dbReference>
<dbReference type="PANTHER" id="PTHR32114:SF2">
    <property type="entry name" value="ABC TRANSPORTER ABCH.3"/>
    <property type="match status" value="1"/>
</dbReference>
<evidence type="ECO:0000313" key="2">
    <source>
        <dbReference type="EMBL" id="GFR43835.1"/>
    </source>
</evidence>
<gene>
    <name evidence="2" type="ORF">Agub_g4956</name>
</gene>
<feature type="non-terminal residue" evidence="2">
    <location>
        <position position="1"/>
    </location>
</feature>
<comment type="caution">
    <text evidence="2">The sequence shown here is derived from an EMBL/GenBank/DDBJ whole genome shotgun (WGS) entry which is preliminary data.</text>
</comment>
<feature type="non-terminal residue" evidence="2">
    <location>
        <position position="177"/>
    </location>
</feature>
<sequence>LELGSVTLRGFGPFVEEQTYPLSCRGVRVIAGENRDEGGADSNGAGKTSLVTAPLWALTGEVLARTESGGGGRVPVDVMRNEGCPVCRVAVRGRLNGQAFEVEREVKRGKTSSLTLHVGGQDLTLQDIPGTADRIRRLFSTELLRSCAFFGQNDITGLLEASDALLKQKLGLVVDLE</sequence>
<evidence type="ECO:0000313" key="3">
    <source>
        <dbReference type="Proteomes" id="UP001054857"/>
    </source>
</evidence>
<dbReference type="AlphaFoldDB" id="A0AAD3HKL8"/>
<dbReference type="InterPro" id="IPR027417">
    <property type="entry name" value="P-loop_NTPase"/>
</dbReference>
<proteinExistence type="predicted"/>
<dbReference type="GO" id="GO:0006302">
    <property type="term" value="P:double-strand break repair"/>
    <property type="evidence" value="ECO:0007669"/>
    <property type="project" value="InterPro"/>
</dbReference>
<evidence type="ECO:0000259" key="1">
    <source>
        <dbReference type="Pfam" id="PF13476"/>
    </source>
</evidence>
<dbReference type="GO" id="GO:0016887">
    <property type="term" value="F:ATP hydrolysis activity"/>
    <property type="evidence" value="ECO:0007669"/>
    <property type="project" value="InterPro"/>
</dbReference>
<feature type="domain" description="Rad50/SbcC-type AAA" evidence="1">
    <location>
        <begin position="5"/>
        <end position="154"/>
    </location>
</feature>
<accession>A0AAD3HKL8</accession>
<dbReference type="Gene3D" id="3.40.50.300">
    <property type="entry name" value="P-loop containing nucleotide triphosphate hydrolases"/>
    <property type="match status" value="1"/>
</dbReference>
<dbReference type="PANTHER" id="PTHR32114">
    <property type="entry name" value="ABC TRANSPORTER ABCH.3"/>
    <property type="match status" value="1"/>
</dbReference>
<dbReference type="InterPro" id="IPR038729">
    <property type="entry name" value="Rad50/SbcC_AAA"/>
</dbReference>